<evidence type="ECO:0000256" key="2">
    <source>
        <dbReference type="ARBA" id="ARBA00022692"/>
    </source>
</evidence>
<keyword evidence="3 6" id="KW-1133">Transmembrane helix</keyword>
<dbReference type="PANTHER" id="PTHR48021:SF96">
    <property type="entry name" value="FACILITATED TREHALOSE TRANSPORTER TRET1-1-RELATED"/>
    <property type="match status" value="1"/>
</dbReference>
<name>A0A182S5Q9_9DIPT</name>
<organism evidence="7 8">
    <name type="scientific">Anopheles maculatus</name>
    <dbReference type="NCBI Taxonomy" id="74869"/>
    <lineage>
        <taxon>Eukaryota</taxon>
        <taxon>Metazoa</taxon>
        <taxon>Ecdysozoa</taxon>
        <taxon>Arthropoda</taxon>
        <taxon>Hexapoda</taxon>
        <taxon>Insecta</taxon>
        <taxon>Pterygota</taxon>
        <taxon>Neoptera</taxon>
        <taxon>Endopterygota</taxon>
        <taxon>Diptera</taxon>
        <taxon>Nematocera</taxon>
        <taxon>Culicoidea</taxon>
        <taxon>Culicidae</taxon>
        <taxon>Anophelinae</taxon>
        <taxon>Anopheles</taxon>
        <taxon>Anopheles maculatus group</taxon>
    </lineage>
</organism>
<dbReference type="InterPro" id="IPR005828">
    <property type="entry name" value="MFS_sugar_transport-like"/>
</dbReference>
<dbReference type="AlphaFoldDB" id="A0A182S5Q9"/>
<feature type="transmembrane region" description="Helical" evidence="6">
    <location>
        <begin position="214"/>
        <end position="233"/>
    </location>
</feature>
<feature type="region of interest" description="Disordered" evidence="5">
    <location>
        <begin position="1"/>
        <end position="31"/>
    </location>
</feature>
<feature type="transmembrane region" description="Helical" evidence="6">
    <location>
        <begin position="333"/>
        <end position="352"/>
    </location>
</feature>
<dbReference type="GO" id="GO:0016020">
    <property type="term" value="C:membrane"/>
    <property type="evidence" value="ECO:0007669"/>
    <property type="project" value="UniProtKB-SubCell"/>
</dbReference>
<dbReference type="SUPFAM" id="SSF103473">
    <property type="entry name" value="MFS general substrate transporter"/>
    <property type="match status" value="1"/>
</dbReference>
<evidence type="ECO:0000256" key="6">
    <source>
        <dbReference type="SAM" id="Phobius"/>
    </source>
</evidence>
<proteinExistence type="predicted"/>
<feature type="transmembrane region" description="Helical" evidence="6">
    <location>
        <begin position="289"/>
        <end position="313"/>
    </location>
</feature>
<feature type="transmembrane region" description="Helical" evidence="6">
    <location>
        <begin position="359"/>
        <end position="378"/>
    </location>
</feature>
<feature type="transmembrane region" description="Helical" evidence="6">
    <location>
        <begin position="121"/>
        <end position="141"/>
    </location>
</feature>
<keyword evidence="4 6" id="KW-0472">Membrane</keyword>
<reference evidence="8" key="1">
    <citation type="submission" date="2013-09" db="EMBL/GenBank/DDBJ databases">
        <title>The Genome Sequence of Anopheles maculatus species B.</title>
        <authorList>
            <consortium name="The Broad Institute Genomics Platform"/>
            <person name="Neafsey D.E."/>
            <person name="Besansky N."/>
            <person name="Howell P."/>
            <person name="Walton C."/>
            <person name="Young S.K."/>
            <person name="Zeng Q."/>
            <person name="Gargeya S."/>
            <person name="Fitzgerald M."/>
            <person name="Haas B."/>
            <person name="Abouelleil A."/>
            <person name="Allen A.W."/>
            <person name="Alvarado L."/>
            <person name="Arachchi H.M."/>
            <person name="Berlin A.M."/>
            <person name="Chapman S.B."/>
            <person name="Gainer-Dewar J."/>
            <person name="Goldberg J."/>
            <person name="Griggs A."/>
            <person name="Gujja S."/>
            <person name="Hansen M."/>
            <person name="Howarth C."/>
            <person name="Imamovic A."/>
            <person name="Ireland A."/>
            <person name="Larimer J."/>
            <person name="McCowan C."/>
            <person name="Murphy C."/>
            <person name="Pearson M."/>
            <person name="Poon T.W."/>
            <person name="Priest M."/>
            <person name="Roberts A."/>
            <person name="Saif S."/>
            <person name="Shea T."/>
            <person name="Sisk P."/>
            <person name="Sykes S."/>
            <person name="Wortman J."/>
            <person name="Nusbaum C."/>
            <person name="Birren B."/>
        </authorList>
    </citation>
    <scope>NUCLEOTIDE SEQUENCE [LARGE SCALE GENOMIC DNA]</scope>
    <source>
        <strain evidence="8">maculatus3</strain>
    </source>
</reference>
<dbReference type="Gene3D" id="1.20.1250.20">
    <property type="entry name" value="MFS general substrate transporter like domains"/>
    <property type="match status" value="2"/>
</dbReference>
<dbReference type="GO" id="GO:0022857">
    <property type="term" value="F:transmembrane transporter activity"/>
    <property type="evidence" value="ECO:0007669"/>
    <property type="project" value="InterPro"/>
</dbReference>
<accession>A0A182S5Q9</accession>
<dbReference type="EnsemblMetazoa" id="AMAM000181-RA">
    <property type="protein sequence ID" value="AMAM000181-PA"/>
    <property type="gene ID" value="AMAM000181"/>
</dbReference>
<feature type="transmembrane region" description="Helical" evidence="6">
    <location>
        <begin position="393"/>
        <end position="410"/>
    </location>
</feature>
<dbReference type="Proteomes" id="UP000075901">
    <property type="component" value="Unassembled WGS sequence"/>
</dbReference>
<comment type="subcellular location">
    <subcellularLocation>
        <location evidence="1">Membrane</location>
    </subcellularLocation>
</comment>
<sequence length="550" mass="59308">MGREFGKVQPQNSSRHIISNQSSSNSSIGSNRSVKMRKPLLNERWTSILYTLIAALTFATAGTMVGWSSGTFRRSTLPSSQPVPLPLLDNWSISLAATPAIVITVTACVVHCCYRWIGTKAFLLTASLLAIGSSTLDAYGLTFWSASAARILAGISAGIAFTLVPSYVDEFGAASRLSTPNRPPLDGILAAAFPFGVLLRFGADLLPQPIEPTWYAVCWSVLPTLAFTGLLFLPESARYLSVTGRVSQAALILQRTHEPAVQPGLQECLARWQQPGPGLIEAVKRQANLTLLIPLLALFAFQAFVGALPMIFYLTDLLELSGQQYPHRSPEQAAAMLVAIFTVTVAFSRYLNSSLHPRTVLVLSSLLMALAALALGWHCHERRTHNLDPADAYTEWPFVCFALLYIAYALGFHQQPGMLLAAEVTDDNLFALRTVATAICWGSVYLCVRLLPVLLSTIGLGWVLWNVALIALSAAGVVLLCLPGQDEYAHKVLPTVCPNSMTSSVCSSGSSSPNTCWPCTNAPSTTGTGTIAPDMFQYPEKQTVTGPEMV</sequence>
<evidence type="ECO:0000256" key="4">
    <source>
        <dbReference type="ARBA" id="ARBA00023136"/>
    </source>
</evidence>
<evidence type="ECO:0000313" key="7">
    <source>
        <dbReference type="EnsemblMetazoa" id="AMAM000181-PA"/>
    </source>
</evidence>
<evidence type="ECO:0008006" key="9">
    <source>
        <dbReference type="Google" id="ProtNLM"/>
    </source>
</evidence>
<dbReference type="VEuPathDB" id="VectorBase:AMAM000181"/>
<feature type="transmembrane region" description="Helical" evidence="6">
    <location>
        <begin position="90"/>
        <end position="114"/>
    </location>
</feature>
<keyword evidence="8" id="KW-1185">Reference proteome</keyword>
<evidence type="ECO:0000256" key="1">
    <source>
        <dbReference type="ARBA" id="ARBA00004370"/>
    </source>
</evidence>
<evidence type="ECO:0000313" key="8">
    <source>
        <dbReference type="Proteomes" id="UP000075901"/>
    </source>
</evidence>
<dbReference type="PANTHER" id="PTHR48021">
    <property type="match status" value="1"/>
</dbReference>
<dbReference type="Pfam" id="PF00083">
    <property type="entry name" value="Sugar_tr"/>
    <property type="match status" value="1"/>
</dbReference>
<dbReference type="InterPro" id="IPR036259">
    <property type="entry name" value="MFS_trans_sf"/>
</dbReference>
<dbReference type="InterPro" id="IPR050549">
    <property type="entry name" value="MFS_Trehalose_Transporter"/>
</dbReference>
<keyword evidence="2 6" id="KW-0812">Transmembrane</keyword>
<feature type="transmembrane region" description="Helical" evidence="6">
    <location>
        <begin position="430"/>
        <end position="451"/>
    </location>
</feature>
<evidence type="ECO:0000256" key="5">
    <source>
        <dbReference type="SAM" id="MobiDB-lite"/>
    </source>
</evidence>
<protein>
    <recommendedName>
        <fullName evidence="9">Major facilitator superfamily (MFS) profile domain-containing protein</fullName>
    </recommendedName>
</protein>
<feature type="transmembrane region" description="Helical" evidence="6">
    <location>
        <begin position="463"/>
        <end position="482"/>
    </location>
</feature>
<reference evidence="7" key="2">
    <citation type="submission" date="2020-05" db="UniProtKB">
        <authorList>
            <consortium name="EnsemblMetazoa"/>
        </authorList>
    </citation>
    <scope>IDENTIFICATION</scope>
    <source>
        <strain evidence="7">maculatus3</strain>
    </source>
</reference>
<evidence type="ECO:0000256" key="3">
    <source>
        <dbReference type="ARBA" id="ARBA00022989"/>
    </source>
</evidence>
<feature type="compositionally biased region" description="Low complexity" evidence="5">
    <location>
        <begin position="11"/>
        <end position="31"/>
    </location>
</feature>
<feature type="transmembrane region" description="Helical" evidence="6">
    <location>
        <begin position="45"/>
        <end position="70"/>
    </location>
</feature>